<feature type="domain" description="GST N-terminal" evidence="1">
    <location>
        <begin position="1"/>
        <end position="81"/>
    </location>
</feature>
<dbReference type="SFLD" id="SFLDS00019">
    <property type="entry name" value="Glutathione_Transferase_(cytos"/>
    <property type="match status" value="1"/>
</dbReference>
<protein>
    <submittedName>
        <fullName evidence="3">Glutathione S-transferase family protein</fullName>
    </submittedName>
</protein>
<dbReference type="InterPro" id="IPR010987">
    <property type="entry name" value="Glutathione-S-Trfase_C-like"/>
</dbReference>
<dbReference type="InterPro" id="IPR036282">
    <property type="entry name" value="Glutathione-S-Trfase_C_sf"/>
</dbReference>
<proteinExistence type="predicted"/>
<dbReference type="Gene3D" id="3.40.30.10">
    <property type="entry name" value="Glutaredoxin"/>
    <property type="match status" value="1"/>
</dbReference>
<dbReference type="PANTHER" id="PTHR44051:SF19">
    <property type="entry name" value="DISULFIDE-BOND OXIDOREDUCTASE YFCG"/>
    <property type="match status" value="1"/>
</dbReference>
<dbReference type="EMBL" id="JARXNK020000101">
    <property type="protein sequence ID" value="MEL0551569.1"/>
    <property type="molecule type" value="Genomic_DNA"/>
</dbReference>
<feature type="domain" description="GST C-terminal" evidence="2">
    <location>
        <begin position="86"/>
        <end position="207"/>
    </location>
</feature>
<dbReference type="SFLD" id="SFLDG01150">
    <property type="entry name" value="Main.1:_Beta-like"/>
    <property type="match status" value="1"/>
</dbReference>
<dbReference type="InterPro" id="IPR040079">
    <property type="entry name" value="Glutathione_S-Trfase"/>
</dbReference>
<keyword evidence="4" id="KW-1185">Reference proteome</keyword>
<dbReference type="PROSITE" id="PS50404">
    <property type="entry name" value="GST_NTER"/>
    <property type="match status" value="1"/>
</dbReference>
<comment type="caution">
    <text evidence="3">The sequence shown here is derived from an EMBL/GenBank/DDBJ whole genome shotgun (WGS) entry which is preliminary data.</text>
</comment>
<dbReference type="SFLD" id="SFLDG00358">
    <property type="entry name" value="Main_(cytGST)"/>
    <property type="match status" value="1"/>
</dbReference>
<evidence type="ECO:0000259" key="2">
    <source>
        <dbReference type="PROSITE" id="PS50405"/>
    </source>
</evidence>
<dbReference type="Proteomes" id="UP001312893">
    <property type="component" value="Unassembled WGS sequence"/>
</dbReference>
<accession>A0ABU9F5A2</accession>
<dbReference type="RefSeq" id="WP_154144289.1">
    <property type="nucleotide sequence ID" value="NZ_JARXNK020000101.1"/>
</dbReference>
<dbReference type="PROSITE" id="PS50405">
    <property type="entry name" value="GST_CTER"/>
    <property type="match status" value="1"/>
</dbReference>
<gene>
    <name evidence="3" type="ORF">QFI96_007635</name>
</gene>
<dbReference type="SUPFAM" id="SSF52833">
    <property type="entry name" value="Thioredoxin-like"/>
    <property type="match status" value="1"/>
</dbReference>
<organism evidence="3 4">
    <name type="scientific">Raoultella lignicola</name>
    <dbReference type="NCBI Taxonomy" id="3040939"/>
    <lineage>
        <taxon>Bacteria</taxon>
        <taxon>Pseudomonadati</taxon>
        <taxon>Pseudomonadota</taxon>
        <taxon>Gammaproteobacteria</taxon>
        <taxon>Enterobacterales</taxon>
        <taxon>Enterobacteriaceae</taxon>
        <taxon>Klebsiella/Raoultella group</taxon>
        <taxon>Raoultella</taxon>
    </lineage>
</organism>
<dbReference type="PANTHER" id="PTHR44051">
    <property type="entry name" value="GLUTATHIONE S-TRANSFERASE-RELATED"/>
    <property type="match status" value="1"/>
</dbReference>
<evidence type="ECO:0000259" key="1">
    <source>
        <dbReference type="PROSITE" id="PS50404"/>
    </source>
</evidence>
<dbReference type="Gene3D" id="1.20.1050.10">
    <property type="match status" value="1"/>
</dbReference>
<dbReference type="SUPFAM" id="SSF47616">
    <property type="entry name" value="GST C-terminal domain-like"/>
    <property type="match status" value="1"/>
</dbReference>
<evidence type="ECO:0000313" key="4">
    <source>
        <dbReference type="Proteomes" id="UP001312893"/>
    </source>
</evidence>
<name>A0ABU9F5A2_9ENTR</name>
<dbReference type="InterPro" id="IPR036249">
    <property type="entry name" value="Thioredoxin-like_sf"/>
</dbReference>
<dbReference type="Pfam" id="PF02798">
    <property type="entry name" value="GST_N"/>
    <property type="match status" value="1"/>
</dbReference>
<dbReference type="CDD" id="cd03047">
    <property type="entry name" value="GST_N_2"/>
    <property type="match status" value="1"/>
</dbReference>
<sequence>MLSILGKRTSINVRKVLWTCEEAGLEYQQEDYGSGFQPTDTAAFLALNPNGLVPVLLDDDMVLWESNSICRYLARKAGREDLLPVAPRQAADVERWMDWQATEFNNAWRYAFMGLVRKDPRFQDPVALKESIAAWTRCVQIVESQLQHTGGWVTGAHFTLADIVLGLSVHRWKMTPFAHPEMPAVEHWYMALNQRPAFMRHGNNGTA</sequence>
<evidence type="ECO:0000313" key="3">
    <source>
        <dbReference type="EMBL" id="MEL0551569.1"/>
    </source>
</evidence>
<reference evidence="3 4" key="1">
    <citation type="submission" date="2024-04" db="EMBL/GenBank/DDBJ databases">
        <title>Two novel Raoultella species associated with bleeding cankers of broadleaf hosts, Raoultella scottia sp. nov. and Raoultella lignicola sp. nov.</title>
        <authorList>
            <person name="Brady C.L."/>
        </authorList>
    </citation>
    <scope>NUCLEOTIDE SEQUENCE [LARGE SCALE GENOMIC DNA]</scope>
    <source>
        <strain evidence="3 4">TW_WC1a.1</strain>
    </source>
</reference>
<dbReference type="InterPro" id="IPR004045">
    <property type="entry name" value="Glutathione_S-Trfase_N"/>
</dbReference>